<evidence type="ECO:0000256" key="1">
    <source>
        <dbReference type="SAM" id="MobiDB-lite"/>
    </source>
</evidence>
<proteinExistence type="predicted"/>
<reference evidence="3" key="1">
    <citation type="submission" date="2020-06" db="EMBL/GenBank/DDBJ databases">
        <authorList>
            <consortium name="Wellcome Sanger Institute Data Sharing"/>
        </authorList>
    </citation>
    <scope>NUCLEOTIDE SEQUENCE [LARGE SCALE GENOMIC DNA]</scope>
</reference>
<organism evidence="3 4">
    <name type="scientific">Gouania willdenowi</name>
    <name type="common">Blunt-snouted clingfish</name>
    <name type="synonym">Lepadogaster willdenowi</name>
    <dbReference type="NCBI Taxonomy" id="441366"/>
    <lineage>
        <taxon>Eukaryota</taxon>
        <taxon>Metazoa</taxon>
        <taxon>Chordata</taxon>
        <taxon>Craniata</taxon>
        <taxon>Vertebrata</taxon>
        <taxon>Euteleostomi</taxon>
        <taxon>Actinopterygii</taxon>
        <taxon>Neopterygii</taxon>
        <taxon>Teleostei</taxon>
        <taxon>Neoteleostei</taxon>
        <taxon>Acanthomorphata</taxon>
        <taxon>Ovalentaria</taxon>
        <taxon>Blenniimorphae</taxon>
        <taxon>Blenniiformes</taxon>
        <taxon>Gobiesocoidei</taxon>
        <taxon>Gobiesocidae</taxon>
        <taxon>Gobiesocinae</taxon>
        <taxon>Gouania</taxon>
    </lineage>
</organism>
<accession>A0A8C5HE61</accession>
<evidence type="ECO:0000259" key="2">
    <source>
        <dbReference type="PROSITE" id="PS50006"/>
    </source>
</evidence>
<dbReference type="Proteomes" id="UP000694680">
    <property type="component" value="Chromosome 16"/>
</dbReference>
<reference evidence="3" key="3">
    <citation type="submission" date="2025-09" db="UniProtKB">
        <authorList>
            <consortium name="Ensembl"/>
        </authorList>
    </citation>
    <scope>IDENTIFICATION</scope>
</reference>
<dbReference type="InterPro" id="IPR000253">
    <property type="entry name" value="FHA_dom"/>
</dbReference>
<evidence type="ECO:0000313" key="4">
    <source>
        <dbReference type="Proteomes" id="UP000694680"/>
    </source>
</evidence>
<evidence type="ECO:0000313" key="3">
    <source>
        <dbReference type="Ensembl" id="ENSGWIP00000044138.1"/>
    </source>
</evidence>
<dbReference type="Pfam" id="PF00498">
    <property type="entry name" value="FHA"/>
    <property type="match status" value="1"/>
</dbReference>
<dbReference type="Gene3D" id="2.60.200.20">
    <property type="match status" value="1"/>
</dbReference>
<feature type="domain" description="FHA" evidence="2">
    <location>
        <begin position="26"/>
        <end position="78"/>
    </location>
</feature>
<dbReference type="SUPFAM" id="SSF49879">
    <property type="entry name" value="SMAD/FHA domain"/>
    <property type="match status" value="1"/>
</dbReference>
<keyword evidence="4" id="KW-1185">Reference proteome</keyword>
<dbReference type="InterPro" id="IPR008984">
    <property type="entry name" value="SMAD_FHA_dom_sf"/>
</dbReference>
<dbReference type="PROSITE" id="PS50006">
    <property type="entry name" value="FHA_DOMAIN"/>
    <property type="match status" value="1"/>
</dbReference>
<feature type="region of interest" description="Disordered" evidence="1">
    <location>
        <begin position="65"/>
        <end position="97"/>
    </location>
</feature>
<reference evidence="3" key="2">
    <citation type="submission" date="2025-08" db="UniProtKB">
        <authorList>
            <consortium name="Ensembl"/>
        </authorList>
    </citation>
    <scope>IDENTIFICATION</scope>
</reference>
<sequence>SNKSMYVSADFASDPCEEFPLFLGENVLGRDPSTCTLLLSAPSVSKQHATIRSMNGTHKGRLNCGPGAGSSQADANTIGSTNSGVEDSVTEEGRKDTSISGLRQIWPARFSFRIHQ</sequence>
<dbReference type="AlphaFoldDB" id="A0A8C5HE61"/>
<gene>
    <name evidence="3" type="primary">mdc1</name>
</gene>
<dbReference type="Ensembl" id="ENSGWIT00000047853.1">
    <property type="protein sequence ID" value="ENSGWIP00000044138.1"/>
    <property type="gene ID" value="ENSGWIG00000021975.1"/>
</dbReference>
<feature type="compositionally biased region" description="Polar residues" evidence="1">
    <location>
        <begin position="69"/>
        <end position="85"/>
    </location>
</feature>
<protein>
    <recommendedName>
        <fullName evidence="2">FHA domain-containing protein</fullName>
    </recommendedName>
</protein>
<name>A0A8C5HE61_GOUWI</name>